<gene>
    <name evidence="4" type="primary">LOC101859902</name>
</gene>
<feature type="compositionally biased region" description="Low complexity" evidence="1">
    <location>
        <begin position="679"/>
        <end position="688"/>
    </location>
</feature>
<name>A0ABM1ADN6_APLCA</name>
<feature type="region of interest" description="Disordered" evidence="1">
    <location>
        <begin position="446"/>
        <end position="504"/>
    </location>
</feature>
<dbReference type="CDD" id="cd06791">
    <property type="entry name" value="PDZ3_MUPP1-like"/>
    <property type="match status" value="1"/>
</dbReference>
<dbReference type="CDD" id="cd06668">
    <property type="entry name" value="PDZ4_MUPP1-like"/>
    <property type="match status" value="1"/>
</dbReference>
<feature type="compositionally biased region" description="Polar residues" evidence="1">
    <location>
        <begin position="319"/>
        <end position="331"/>
    </location>
</feature>
<feature type="compositionally biased region" description="Polar residues" evidence="1">
    <location>
        <begin position="447"/>
        <end position="462"/>
    </location>
</feature>
<sequence>MNDMADVDVFEVDLMKDTHGLGITIAGYVGGDNTPDEISGIFVKSITEGSAAAVDGRVHVNDQIIEVDGKSLRGFSNHQAVEVLRNTGQMVRLKLVRFRHGPKYDKLQEYLAQANQTSVAQVVAKESTAVSNPTYDLDSRPSDAPDDLHTVHGDFSGELSPEIEGTIKAAWEPIVGNDFLVVVAQLAKFKEGGGLGISLEGTVDVEDGVEVRPHHYIRSILPDGPVGLNGTLKSSDELLEVNGRRLLGLNHVNVVEILKDLPQHVRLVCARRKSPLPDSFTQPDMQIPGASPYPSPGVEPGPPLTERLVKAKSEMALPTSESTEHQSSLNKSKSRSLEPLTGLAMWSSEPVVIELEKGDKGLGFSILDYQDPVNPSETVIVIRSLVPGGVAQLDGRLVPGDRLVFVNDVHVEHATLDEAVQALKGAGRGTVRIGVAKPLPLAGAFKQDSQFPPNYDNTSASPFTDMGAQLTATSPPLPPPPFHERQWQQDPRPHNAEEQAQVEEEDTLLSALKREAMESSQLSGFRVEEMAQEASTFRGVSATPLTSMPAQEELHLEIPSDDVAASADRKSLTSDPSAVASLEHSFAHSEDSSTASDGGGRLSGGARRKDSFYESDDEQKTPRKLTPRKGGGVPGVREDELPPPAYESAVSPAVSAAVVTVTAERMLGQAVSPSPSPPSSSYSSTTASPRPPAPAPASKELERDAARFENSLEISMTDSFGATSTPRDPAHPVSATPHLSSFKVVTNSAAPLLSYEEATRGMTEPETEAPAPPPREESVAVDRQANLSHAPIAKPDSADSDSDQIMSRSPEAGAQSPGRAKKTPPPIPPKPKQARSLLKIAQEQRHARSGIMHRKHSSSSSPDPLTASDLRSPPGSPRPHSPGRSSLASPELGRLPSGLEKTIHVKKVNQHL</sequence>
<evidence type="ECO:0000259" key="2">
    <source>
        <dbReference type="PROSITE" id="PS50106"/>
    </source>
</evidence>
<dbReference type="PANTHER" id="PTHR19964:SF92">
    <property type="entry name" value="PATJ HOMOLOG"/>
    <property type="match status" value="1"/>
</dbReference>
<dbReference type="GeneID" id="101859902"/>
<protein>
    <submittedName>
        <fullName evidence="4">Patj homolog</fullName>
    </submittedName>
</protein>
<feature type="compositionally biased region" description="Polar residues" evidence="1">
    <location>
        <begin position="712"/>
        <end position="726"/>
    </location>
</feature>
<dbReference type="PANTHER" id="PTHR19964">
    <property type="entry name" value="MULTIPLE PDZ DOMAIN PROTEIN"/>
    <property type="match status" value="1"/>
</dbReference>
<feature type="domain" description="PDZ" evidence="2">
    <location>
        <begin position="11"/>
        <end position="99"/>
    </location>
</feature>
<dbReference type="SMART" id="SM00228">
    <property type="entry name" value="PDZ"/>
    <property type="match status" value="3"/>
</dbReference>
<feature type="non-terminal residue" evidence="4">
    <location>
        <position position="912"/>
    </location>
</feature>
<dbReference type="InterPro" id="IPR001478">
    <property type="entry name" value="PDZ"/>
</dbReference>
<feature type="region of interest" description="Disordered" evidence="1">
    <location>
        <begin position="668"/>
        <end position="912"/>
    </location>
</feature>
<feature type="compositionally biased region" description="Pro residues" evidence="1">
    <location>
        <begin position="291"/>
        <end position="303"/>
    </location>
</feature>
<feature type="compositionally biased region" description="Polar residues" evidence="1">
    <location>
        <begin position="737"/>
        <end position="749"/>
    </location>
</feature>
<evidence type="ECO:0000313" key="3">
    <source>
        <dbReference type="Proteomes" id="UP000694888"/>
    </source>
</evidence>
<feature type="domain" description="PDZ" evidence="2">
    <location>
        <begin position="183"/>
        <end position="273"/>
    </location>
</feature>
<dbReference type="RefSeq" id="XP_012945691.1">
    <property type="nucleotide sequence ID" value="XM_013090237.1"/>
</dbReference>
<dbReference type="Pfam" id="PF00595">
    <property type="entry name" value="PDZ"/>
    <property type="match status" value="3"/>
</dbReference>
<evidence type="ECO:0000313" key="4">
    <source>
        <dbReference type="RefSeq" id="XP_012945691.1"/>
    </source>
</evidence>
<dbReference type="PROSITE" id="PS50106">
    <property type="entry name" value="PDZ"/>
    <property type="match status" value="3"/>
</dbReference>
<evidence type="ECO:0000256" key="1">
    <source>
        <dbReference type="SAM" id="MobiDB-lite"/>
    </source>
</evidence>
<feature type="region of interest" description="Disordered" evidence="1">
    <location>
        <begin position="584"/>
        <end position="652"/>
    </location>
</feature>
<dbReference type="SUPFAM" id="SSF50156">
    <property type="entry name" value="PDZ domain-like"/>
    <property type="match status" value="3"/>
</dbReference>
<feature type="compositionally biased region" description="Basic residues" evidence="1">
    <location>
        <begin position="847"/>
        <end position="857"/>
    </location>
</feature>
<dbReference type="CDD" id="cd06669">
    <property type="entry name" value="PDZ5_MUPP1-like"/>
    <property type="match status" value="1"/>
</dbReference>
<accession>A0ABM1ADN6</accession>
<proteinExistence type="predicted"/>
<organism evidence="3 4">
    <name type="scientific">Aplysia californica</name>
    <name type="common">California sea hare</name>
    <dbReference type="NCBI Taxonomy" id="6500"/>
    <lineage>
        <taxon>Eukaryota</taxon>
        <taxon>Metazoa</taxon>
        <taxon>Spiralia</taxon>
        <taxon>Lophotrochozoa</taxon>
        <taxon>Mollusca</taxon>
        <taxon>Gastropoda</taxon>
        <taxon>Heterobranchia</taxon>
        <taxon>Euthyneura</taxon>
        <taxon>Tectipleura</taxon>
        <taxon>Aplysiida</taxon>
        <taxon>Aplysioidea</taxon>
        <taxon>Aplysiidae</taxon>
        <taxon>Aplysia</taxon>
    </lineage>
</organism>
<dbReference type="Proteomes" id="UP000694888">
    <property type="component" value="Unplaced"/>
</dbReference>
<feature type="compositionally biased region" description="Basic and acidic residues" evidence="1">
    <location>
        <begin position="482"/>
        <end position="497"/>
    </location>
</feature>
<feature type="domain" description="PDZ" evidence="2">
    <location>
        <begin position="352"/>
        <end position="427"/>
    </location>
</feature>
<keyword evidence="3" id="KW-1185">Reference proteome</keyword>
<dbReference type="InterPro" id="IPR036034">
    <property type="entry name" value="PDZ_sf"/>
</dbReference>
<feature type="region of interest" description="Disordered" evidence="1">
    <location>
        <begin position="277"/>
        <end position="335"/>
    </location>
</feature>
<dbReference type="InterPro" id="IPR051342">
    <property type="entry name" value="PDZ_scaffold"/>
</dbReference>
<reference evidence="4" key="1">
    <citation type="submission" date="2025-08" db="UniProtKB">
        <authorList>
            <consortium name="RefSeq"/>
        </authorList>
    </citation>
    <scope>IDENTIFICATION</scope>
</reference>
<dbReference type="Gene3D" id="2.30.42.10">
    <property type="match status" value="3"/>
</dbReference>